<dbReference type="Proteomes" id="UP000241085">
    <property type="component" value="Unassembled WGS sequence"/>
</dbReference>
<name>A0A2T4URZ0_9MICO</name>
<protein>
    <recommendedName>
        <fullName evidence="4">Lipoprotein</fullName>
    </recommendedName>
</protein>
<dbReference type="AlphaFoldDB" id="A0A2T4URZ0"/>
<sequence>MATALVLALAGCAPGLSASSTEACNAHAGWVSGGALEERRERIVETVAELLTGEDPAELRSASAAMTAALGSGDEAGFTAASAAFADACRENGWEPVEG</sequence>
<evidence type="ECO:0000256" key="1">
    <source>
        <dbReference type="SAM" id="SignalP"/>
    </source>
</evidence>
<reference evidence="2 3" key="1">
    <citation type="submission" date="2018-03" db="EMBL/GenBank/DDBJ databases">
        <title>Bacteriophage NCPPB3778 and a type I-E CRISPR drive the evolution of the US Biological Select Agent, Rathayibacter toxicus.</title>
        <authorList>
            <person name="Davis E.W.II."/>
            <person name="Tabima J.F."/>
            <person name="Weisberg A.J."/>
            <person name="Dantas Lopes L."/>
            <person name="Wiseman M.S."/>
            <person name="Wiseman M.S."/>
            <person name="Pupko T."/>
            <person name="Belcher M.S."/>
            <person name="Sechler A.J."/>
            <person name="Tancos M.A."/>
            <person name="Schroeder B.K."/>
            <person name="Murray T.D."/>
            <person name="Luster D.G."/>
            <person name="Schneider W.L."/>
            <person name="Rogers E."/>
            <person name="Andreote F.D."/>
            <person name="Grunwald N.J."/>
            <person name="Putnam M.L."/>
            <person name="Chang J.H."/>
        </authorList>
    </citation>
    <scope>NUCLEOTIDE SEQUENCE [LARGE SCALE GENOMIC DNA]</scope>
    <source>
        <strain evidence="2 3">DSM 15933</strain>
    </source>
</reference>
<gene>
    <name evidence="2" type="ORF">C1I63_05205</name>
</gene>
<dbReference type="RefSeq" id="WP_107574024.1">
    <property type="nucleotide sequence ID" value="NZ_PZPL01000001.1"/>
</dbReference>
<keyword evidence="3" id="KW-1185">Reference proteome</keyword>
<evidence type="ECO:0000313" key="2">
    <source>
        <dbReference type="EMBL" id="PTL72302.1"/>
    </source>
</evidence>
<keyword evidence="1" id="KW-0732">Signal</keyword>
<proteinExistence type="predicted"/>
<evidence type="ECO:0008006" key="4">
    <source>
        <dbReference type="Google" id="ProtNLM"/>
    </source>
</evidence>
<accession>A0A2T4URZ0</accession>
<organism evidence="2 3">
    <name type="scientific">Rathayibacter caricis DSM 15933</name>
    <dbReference type="NCBI Taxonomy" id="1328867"/>
    <lineage>
        <taxon>Bacteria</taxon>
        <taxon>Bacillati</taxon>
        <taxon>Actinomycetota</taxon>
        <taxon>Actinomycetes</taxon>
        <taxon>Micrococcales</taxon>
        <taxon>Microbacteriaceae</taxon>
        <taxon>Rathayibacter</taxon>
    </lineage>
</organism>
<dbReference type="EMBL" id="PZPL01000001">
    <property type="protein sequence ID" value="PTL72302.1"/>
    <property type="molecule type" value="Genomic_DNA"/>
</dbReference>
<feature type="chain" id="PRO_5015592363" description="Lipoprotein" evidence="1">
    <location>
        <begin position="19"/>
        <end position="99"/>
    </location>
</feature>
<comment type="caution">
    <text evidence="2">The sequence shown here is derived from an EMBL/GenBank/DDBJ whole genome shotgun (WGS) entry which is preliminary data.</text>
</comment>
<evidence type="ECO:0000313" key="3">
    <source>
        <dbReference type="Proteomes" id="UP000241085"/>
    </source>
</evidence>
<feature type="signal peptide" evidence="1">
    <location>
        <begin position="1"/>
        <end position="18"/>
    </location>
</feature>